<reference evidence="3" key="2">
    <citation type="submission" date="2021-04" db="EMBL/GenBank/DDBJ databases">
        <title>Taxonomy of Flavobacteriaceae bacterium ZY171143.</title>
        <authorList>
            <person name="Li F."/>
        </authorList>
    </citation>
    <scope>NUCLEOTIDE SEQUENCE [LARGE SCALE GENOMIC DNA]</scope>
    <source>
        <strain evidence="3">ZY171143</strain>
    </source>
</reference>
<dbReference type="RefSeq" id="WP_230476448.1">
    <property type="nucleotide sequence ID" value="NZ_CP072842.1"/>
</dbReference>
<evidence type="ECO:0000313" key="3">
    <source>
        <dbReference type="Proteomes" id="UP000672011"/>
    </source>
</evidence>
<reference evidence="2 3" key="1">
    <citation type="journal article" date="2021" name="Int. J. Syst. Evol. Microbiol.">
        <title>Faecalibacter bovis sp. nov., isolated from cow faeces.</title>
        <authorList>
            <person name="Li F."/>
            <person name="Zhao W."/>
            <person name="Hong Q."/>
            <person name="Shao Q."/>
            <person name="Song J."/>
            <person name="Yang S."/>
        </authorList>
    </citation>
    <scope>NUCLEOTIDE SEQUENCE [LARGE SCALE GENOMIC DNA]</scope>
    <source>
        <strain evidence="2 3">ZY171143</strain>
    </source>
</reference>
<sequence>MSIRGFAGYVDYSIKIQNNKCVSDNASSTQDDESTTNKYTNTSSSEENENQGSNMFEILEKINDEVNYCFKISEHKKLTKNQVYYHMDLFSLLKPSLNTPPPEVI</sequence>
<dbReference type="Proteomes" id="UP000672011">
    <property type="component" value="Chromosome"/>
</dbReference>
<name>A0ABX7XD20_9FLAO</name>
<evidence type="ECO:0000256" key="1">
    <source>
        <dbReference type="SAM" id="MobiDB-lite"/>
    </source>
</evidence>
<gene>
    <name evidence="2" type="ORF">J9309_00145</name>
</gene>
<dbReference type="EMBL" id="CP072842">
    <property type="protein sequence ID" value="QTV05804.1"/>
    <property type="molecule type" value="Genomic_DNA"/>
</dbReference>
<feature type="compositionally biased region" description="Low complexity" evidence="1">
    <location>
        <begin position="36"/>
        <end position="45"/>
    </location>
</feature>
<organism evidence="2 3">
    <name type="scientific">Faecalibacter bovis</name>
    <dbReference type="NCBI Taxonomy" id="2898187"/>
    <lineage>
        <taxon>Bacteria</taxon>
        <taxon>Pseudomonadati</taxon>
        <taxon>Bacteroidota</taxon>
        <taxon>Flavobacteriia</taxon>
        <taxon>Flavobacteriales</taxon>
        <taxon>Weeksellaceae</taxon>
        <taxon>Faecalibacter</taxon>
    </lineage>
</organism>
<keyword evidence="3" id="KW-1185">Reference proteome</keyword>
<evidence type="ECO:0008006" key="4">
    <source>
        <dbReference type="Google" id="ProtNLM"/>
    </source>
</evidence>
<protein>
    <recommendedName>
        <fullName evidence="4">DUF4368 domain-containing protein</fullName>
    </recommendedName>
</protein>
<feature type="region of interest" description="Disordered" evidence="1">
    <location>
        <begin position="23"/>
        <end position="55"/>
    </location>
</feature>
<proteinExistence type="predicted"/>
<accession>A0ABX7XD20</accession>
<evidence type="ECO:0000313" key="2">
    <source>
        <dbReference type="EMBL" id="QTV05804.1"/>
    </source>
</evidence>